<evidence type="ECO:0000256" key="4">
    <source>
        <dbReference type="ARBA" id="ARBA00022862"/>
    </source>
</evidence>
<dbReference type="PROSITE" id="PS00332">
    <property type="entry name" value="SOD_CU_ZN_2"/>
    <property type="match status" value="1"/>
</dbReference>
<evidence type="ECO:0000256" key="10">
    <source>
        <dbReference type="SAM" id="SignalP"/>
    </source>
</evidence>
<evidence type="ECO:0000256" key="2">
    <source>
        <dbReference type="ARBA" id="ARBA00022723"/>
    </source>
</evidence>
<sequence>MNSLVLLGLWFILCQDISFAIRRAVCVVQPDPGSQQKVTGTVTFTQLNPRSPITIAIKLQGFKEFDPSTAPSQLLHGFHVHEFGDLTAGCTSAGGHYNPCGVNHGAKEDNVRHNGDLGNIQQEPNGTIPELVLTDRFVTLYGDWSVLGRAIVVHEKADDLGRGGDQASLTNGNAGSRLGCCVIGLAKTN</sequence>
<dbReference type="PROSITE" id="PS00087">
    <property type="entry name" value="SOD_CU_ZN_1"/>
    <property type="match status" value="1"/>
</dbReference>
<protein>
    <recommendedName>
        <fullName evidence="9">Superoxide dismutase [Cu-Zn]</fullName>
        <ecNumber evidence="9">1.15.1.1</ecNumber>
    </recommendedName>
</protein>
<keyword evidence="4" id="KW-0049">Antioxidant</keyword>
<evidence type="ECO:0000259" key="11">
    <source>
        <dbReference type="Pfam" id="PF00080"/>
    </source>
</evidence>
<evidence type="ECO:0000256" key="6">
    <source>
        <dbReference type="ARBA" id="ARBA00023008"/>
    </source>
</evidence>
<gene>
    <name evidence="12" type="ORF">GSLYS_00003089001</name>
</gene>
<organism evidence="12 13">
    <name type="scientific">Lymnaea stagnalis</name>
    <name type="common">Great pond snail</name>
    <name type="synonym">Helix stagnalis</name>
    <dbReference type="NCBI Taxonomy" id="6523"/>
    <lineage>
        <taxon>Eukaryota</taxon>
        <taxon>Metazoa</taxon>
        <taxon>Spiralia</taxon>
        <taxon>Lophotrochozoa</taxon>
        <taxon>Mollusca</taxon>
        <taxon>Gastropoda</taxon>
        <taxon>Heterobranchia</taxon>
        <taxon>Euthyneura</taxon>
        <taxon>Panpulmonata</taxon>
        <taxon>Hygrophila</taxon>
        <taxon>Lymnaeoidea</taxon>
        <taxon>Lymnaeidae</taxon>
        <taxon>Lymnaea</taxon>
    </lineage>
</organism>
<feature type="signal peptide" evidence="10">
    <location>
        <begin position="1"/>
        <end position="20"/>
    </location>
</feature>
<keyword evidence="6 9" id="KW-0186">Copper</keyword>
<evidence type="ECO:0000256" key="9">
    <source>
        <dbReference type="RuleBase" id="RU000393"/>
    </source>
</evidence>
<dbReference type="InterPro" id="IPR001424">
    <property type="entry name" value="SOD_Cu_Zn_dom"/>
</dbReference>
<name>A0AAV2H5F0_LYMST</name>
<dbReference type="PRINTS" id="PR00068">
    <property type="entry name" value="CUZNDISMTASE"/>
</dbReference>
<dbReference type="FunFam" id="2.60.40.200:FF:000003">
    <property type="entry name" value="Superoxide dismutase [Cu-Zn], chloroplastic"/>
    <property type="match status" value="1"/>
</dbReference>
<comment type="similarity">
    <text evidence="1 9">Belongs to the Cu-Zn superoxide dismutase family.</text>
</comment>
<evidence type="ECO:0000256" key="7">
    <source>
        <dbReference type="ARBA" id="ARBA00023157"/>
    </source>
</evidence>
<comment type="cofactor">
    <cofactor evidence="9">
        <name>Zn(2+)</name>
        <dbReference type="ChEBI" id="CHEBI:29105"/>
    </cofactor>
    <text evidence="9">Binds 1 zinc ion per subunit.</text>
</comment>
<dbReference type="Proteomes" id="UP001497497">
    <property type="component" value="Unassembled WGS sequence"/>
</dbReference>
<comment type="function">
    <text evidence="9">Destroys radicals which are normally produced within the cells and which are toxic to biological systems.</text>
</comment>
<keyword evidence="10" id="KW-0732">Signal</keyword>
<dbReference type="InterPro" id="IPR018152">
    <property type="entry name" value="SOD_Cu/Zn_BS"/>
</dbReference>
<dbReference type="PANTHER" id="PTHR10003">
    <property type="entry name" value="SUPEROXIDE DISMUTASE CU-ZN -RELATED"/>
    <property type="match status" value="1"/>
</dbReference>
<comment type="cofactor">
    <cofactor evidence="9">
        <name>Cu cation</name>
        <dbReference type="ChEBI" id="CHEBI:23378"/>
    </cofactor>
    <text evidence="9">Binds 1 copper ion per subunit.</text>
</comment>
<evidence type="ECO:0000313" key="13">
    <source>
        <dbReference type="Proteomes" id="UP001497497"/>
    </source>
</evidence>
<evidence type="ECO:0000256" key="8">
    <source>
        <dbReference type="ARBA" id="ARBA00049204"/>
    </source>
</evidence>
<dbReference type="GO" id="GO:0005507">
    <property type="term" value="F:copper ion binding"/>
    <property type="evidence" value="ECO:0007669"/>
    <property type="project" value="InterPro"/>
</dbReference>
<keyword evidence="13" id="KW-1185">Reference proteome</keyword>
<dbReference type="GO" id="GO:0004784">
    <property type="term" value="F:superoxide dismutase activity"/>
    <property type="evidence" value="ECO:0007669"/>
    <property type="project" value="UniProtKB-EC"/>
</dbReference>
<dbReference type="EC" id="1.15.1.1" evidence="9"/>
<evidence type="ECO:0000256" key="1">
    <source>
        <dbReference type="ARBA" id="ARBA00010457"/>
    </source>
</evidence>
<evidence type="ECO:0000256" key="3">
    <source>
        <dbReference type="ARBA" id="ARBA00022833"/>
    </source>
</evidence>
<feature type="chain" id="PRO_5043472196" description="Superoxide dismutase [Cu-Zn]" evidence="10">
    <location>
        <begin position="21"/>
        <end position="189"/>
    </location>
</feature>
<dbReference type="Gene3D" id="2.60.40.200">
    <property type="entry name" value="Superoxide dismutase, copper/zinc binding domain"/>
    <property type="match status" value="1"/>
</dbReference>
<keyword evidence="2 9" id="KW-0479">Metal-binding</keyword>
<accession>A0AAV2H5F0</accession>
<dbReference type="Pfam" id="PF00080">
    <property type="entry name" value="Sod_Cu"/>
    <property type="match status" value="1"/>
</dbReference>
<comment type="caution">
    <text evidence="12">The sequence shown here is derived from an EMBL/GenBank/DDBJ whole genome shotgun (WGS) entry which is preliminary data.</text>
</comment>
<dbReference type="InterPro" id="IPR036423">
    <property type="entry name" value="SOD-like_Cu/Zn_dom_sf"/>
</dbReference>
<dbReference type="AlphaFoldDB" id="A0AAV2H5F0"/>
<comment type="catalytic activity">
    <reaction evidence="8 9">
        <text>2 superoxide + 2 H(+) = H2O2 + O2</text>
        <dbReference type="Rhea" id="RHEA:20696"/>
        <dbReference type="ChEBI" id="CHEBI:15378"/>
        <dbReference type="ChEBI" id="CHEBI:15379"/>
        <dbReference type="ChEBI" id="CHEBI:16240"/>
        <dbReference type="ChEBI" id="CHEBI:18421"/>
        <dbReference type="EC" id="1.15.1.1"/>
    </reaction>
</comment>
<evidence type="ECO:0000313" key="12">
    <source>
        <dbReference type="EMBL" id="CAL1528919.1"/>
    </source>
</evidence>
<dbReference type="SUPFAM" id="SSF49329">
    <property type="entry name" value="Cu,Zn superoxide dismutase-like"/>
    <property type="match status" value="1"/>
</dbReference>
<dbReference type="InterPro" id="IPR024134">
    <property type="entry name" value="SOD_Cu/Zn_/chaperone"/>
</dbReference>
<proteinExistence type="inferred from homology"/>
<dbReference type="EMBL" id="CAXITT010000040">
    <property type="protein sequence ID" value="CAL1528919.1"/>
    <property type="molecule type" value="Genomic_DNA"/>
</dbReference>
<reference evidence="12 13" key="1">
    <citation type="submission" date="2024-04" db="EMBL/GenBank/DDBJ databases">
        <authorList>
            <consortium name="Genoscope - CEA"/>
            <person name="William W."/>
        </authorList>
    </citation>
    <scope>NUCLEOTIDE SEQUENCE [LARGE SCALE GENOMIC DNA]</scope>
</reference>
<keyword evidence="3 9" id="KW-0862">Zinc</keyword>
<dbReference type="CDD" id="cd00305">
    <property type="entry name" value="Cu-Zn_Superoxide_Dismutase"/>
    <property type="match status" value="1"/>
</dbReference>
<keyword evidence="7" id="KW-1015">Disulfide bond</keyword>
<keyword evidence="5 9" id="KW-0560">Oxidoreductase</keyword>
<feature type="domain" description="Superoxide dismutase copper/zinc binding" evidence="11">
    <location>
        <begin position="38"/>
        <end position="183"/>
    </location>
</feature>
<evidence type="ECO:0000256" key="5">
    <source>
        <dbReference type="ARBA" id="ARBA00023002"/>
    </source>
</evidence>